<dbReference type="InterPro" id="IPR011904">
    <property type="entry name" value="Ac_CoA_lig"/>
</dbReference>
<evidence type="ECO:0000313" key="12">
    <source>
        <dbReference type="Proteomes" id="UP000635278"/>
    </source>
</evidence>
<keyword evidence="6" id="KW-0007">Acetylation</keyword>
<comment type="similarity">
    <text evidence="1">Belongs to the ATP-dependent AMP-binding enzyme family.</text>
</comment>
<dbReference type="Gene3D" id="3.40.50.12780">
    <property type="entry name" value="N-terminal domain of ligase-like"/>
    <property type="match status" value="1"/>
</dbReference>
<name>A0ABX0JSP9_9PROT</name>
<comment type="caution">
    <text evidence="11">The sequence shown here is derived from an EMBL/GenBank/DDBJ whole genome shotgun (WGS) entry which is preliminary data.</text>
</comment>
<evidence type="ECO:0000259" key="10">
    <source>
        <dbReference type="Pfam" id="PF16177"/>
    </source>
</evidence>
<evidence type="ECO:0000313" key="11">
    <source>
        <dbReference type="EMBL" id="NHN84609.1"/>
    </source>
</evidence>
<dbReference type="PANTHER" id="PTHR24095:SF14">
    <property type="entry name" value="ACETYL-COENZYME A SYNTHETASE 1"/>
    <property type="match status" value="1"/>
</dbReference>
<evidence type="ECO:0000256" key="5">
    <source>
        <dbReference type="ARBA" id="ARBA00022840"/>
    </source>
</evidence>
<keyword evidence="4" id="KW-0547">Nucleotide-binding</keyword>
<dbReference type="Pfam" id="PF13193">
    <property type="entry name" value="AMP-binding_C"/>
    <property type="match status" value="1"/>
</dbReference>
<proteinExistence type="inferred from homology"/>
<evidence type="ECO:0000259" key="8">
    <source>
        <dbReference type="Pfam" id="PF00501"/>
    </source>
</evidence>
<dbReference type="InterPro" id="IPR020845">
    <property type="entry name" value="AMP-binding_CS"/>
</dbReference>
<dbReference type="Pfam" id="PF00501">
    <property type="entry name" value="AMP-binding"/>
    <property type="match status" value="1"/>
</dbReference>
<dbReference type="Proteomes" id="UP000635278">
    <property type="component" value="Unassembled WGS sequence"/>
</dbReference>
<dbReference type="InterPro" id="IPR025110">
    <property type="entry name" value="AMP-bd_C"/>
</dbReference>
<evidence type="ECO:0000256" key="7">
    <source>
        <dbReference type="NCBIfam" id="TIGR02188"/>
    </source>
</evidence>
<feature type="domain" description="AMP-dependent synthetase/ligase" evidence="8">
    <location>
        <begin position="89"/>
        <end position="475"/>
    </location>
</feature>
<sequence length="657" mass="71410">MRQEKKQVTDISDRPVIRNLADVDPVRAQQVAALRAHALSDPEAFWLEQAQRIDWATFPTAASAASFDGDVSIRWYEDGTLNASVSCLDRHLETRGDQPALIWQADDAAVSRTLTFRELHAEVCRLANALRGLGVKRGDRVAIHLPMVVEGVAAMLACARIGAIHVVLFGGFSPEGIGERLIDSGAVAVITCDFSRRGAKRIPHKTTVDAALAHAGTIGAVKNVIVVQVTGDAVPMTEGRDHDYTTLVSPQETECAPEIMRAEDVLFLLYTSGSTGKPKAMVHATGGYMVWAACTTDWTLSPQPGKIHWCTADIAWITGHTYVVYGPLLSGTTTLIYEGLLGWPQPGRWWDIVDRYQVSCLYTAPTAIRALMRDGDDVPREYSLASLERLACAGEPISPDAWEWFYTVIGQQRCPVADMWWQTETGGGMLCVIPGAQPMKPGWATTPLPGLSAVLTNEKGEIIEGATEGALCFTQSWPGQARTIWGDHKRFRETYFTFSPGKYFAGDGARRDENGYYMITGRMDDVINVSGHRIGTAEIEDALATCHSVSEAAAVGINHDLKGQGIVVFVVARSAKVAPPVDELSRVICERVGRYAAPERIYLVKDMPKTRSGKIVRRLLRKIASGETENLGDLSALADPAVIPALIAAVGEQTITG</sequence>
<dbReference type="SUPFAM" id="SSF56801">
    <property type="entry name" value="Acetyl-CoA synthetase-like"/>
    <property type="match status" value="1"/>
</dbReference>
<evidence type="ECO:0000256" key="2">
    <source>
        <dbReference type="ARBA" id="ARBA00013275"/>
    </source>
</evidence>
<accession>A0ABX0JSP9</accession>
<evidence type="ECO:0000256" key="4">
    <source>
        <dbReference type="ARBA" id="ARBA00022741"/>
    </source>
</evidence>
<dbReference type="EC" id="6.2.1.1" evidence="2 7"/>
<feature type="domain" description="AMP-binding enzyme C-terminal" evidence="9">
    <location>
        <begin position="538"/>
        <end position="614"/>
    </location>
</feature>
<dbReference type="GO" id="GO:0003987">
    <property type="term" value="F:acetate-CoA ligase activity"/>
    <property type="evidence" value="ECO:0007669"/>
    <property type="project" value="UniProtKB-EC"/>
</dbReference>
<dbReference type="EMBL" id="WOTB01000008">
    <property type="protein sequence ID" value="NHN84609.1"/>
    <property type="molecule type" value="Genomic_DNA"/>
</dbReference>
<keyword evidence="3 11" id="KW-0436">Ligase</keyword>
<dbReference type="InterPro" id="IPR000873">
    <property type="entry name" value="AMP-dep_synth/lig_dom"/>
</dbReference>
<keyword evidence="5" id="KW-0067">ATP-binding</keyword>
<evidence type="ECO:0000259" key="9">
    <source>
        <dbReference type="Pfam" id="PF13193"/>
    </source>
</evidence>
<dbReference type="InterPro" id="IPR032387">
    <property type="entry name" value="ACAS_N"/>
</dbReference>
<dbReference type="NCBIfam" id="TIGR02188">
    <property type="entry name" value="Ac_CoA_lig_AcsA"/>
    <property type="match status" value="1"/>
</dbReference>
<dbReference type="Pfam" id="PF16177">
    <property type="entry name" value="ACAS_N"/>
    <property type="match status" value="1"/>
</dbReference>
<dbReference type="InterPro" id="IPR045851">
    <property type="entry name" value="AMP-bd_C_sf"/>
</dbReference>
<dbReference type="PANTHER" id="PTHR24095">
    <property type="entry name" value="ACETYL-COENZYME A SYNTHETASE"/>
    <property type="match status" value="1"/>
</dbReference>
<dbReference type="PROSITE" id="PS00455">
    <property type="entry name" value="AMP_BINDING"/>
    <property type="match status" value="1"/>
</dbReference>
<evidence type="ECO:0000256" key="6">
    <source>
        <dbReference type="ARBA" id="ARBA00022990"/>
    </source>
</evidence>
<gene>
    <name evidence="11" type="primary">acs</name>
    <name evidence="11" type="ORF">GOB93_08115</name>
</gene>
<protein>
    <recommendedName>
        <fullName evidence="2 7">Acetate--CoA ligase</fullName>
        <ecNumber evidence="2 7">6.2.1.1</ecNumber>
    </recommendedName>
</protein>
<dbReference type="Gene3D" id="3.30.300.30">
    <property type="match status" value="1"/>
</dbReference>
<dbReference type="InterPro" id="IPR042099">
    <property type="entry name" value="ANL_N_sf"/>
</dbReference>
<dbReference type="NCBIfam" id="NF001208">
    <property type="entry name" value="PRK00174.1"/>
    <property type="match status" value="1"/>
</dbReference>
<feature type="domain" description="Acetyl-coenzyme A synthetase N-terminal" evidence="10">
    <location>
        <begin position="33"/>
        <end position="87"/>
    </location>
</feature>
<keyword evidence="12" id="KW-1185">Reference proteome</keyword>
<evidence type="ECO:0000256" key="3">
    <source>
        <dbReference type="ARBA" id="ARBA00022598"/>
    </source>
</evidence>
<organism evidence="11 12">
    <name type="scientific">Acetobacter musti</name>
    <dbReference type="NCBI Taxonomy" id="864732"/>
    <lineage>
        <taxon>Bacteria</taxon>
        <taxon>Pseudomonadati</taxon>
        <taxon>Pseudomonadota</taxon>
        <taxon>Alphaproteobacteria</taxon>
        <taxon>Acetobacterales</taxon>
        <taxon>Acetobacteraceae</taxon>
        <taxon>Acetobacter</taxon>
    </lineage>
</organism>
<evidence type="ECO:0000256" key="1">
    <source>
        <dbReference type="ARBA" id="ARBA00006432"/>
    </source>
</evidence>
<reference evidence="11 12" key="1">
    <citation type="journal article" date="2020" name="Int. J. Syst. Evol. Microbiol.">
        <title>Novel acetic acid bacteria from cider fermentations: Acetobacter conturbans sp. nov. and Acetobacter fallax sp. nov.</title>
        <authorList>
            <person name="Sombolestani A.S."/>
            <person name="Cleenwerck I."/>
            <person name="Cnockaert M."/>
            <person name="Borremans W."/>
            <person name="Wieme A.D."/>
            <person name="De Vuyst L."/>
            <person name="Vandamme P."/>
        </authorList>
    </citation>
    <scope>NUCLEOTIDE SEQUENCE [LARGE SCALE GENOMIC DNA]</scope>
    <source>
        <strain evidence="11 12">LMG 30640</strain>
    </source>
</reference>